<evidence type="ECO:0000256" key="2">
    <source>
        <dbReference type="ARBA" id="ARBA00022723"/>
    </source>
</evidence>
<dbReference type="RefSeq" id="XP_035343998.1">
    <property type="nucleotide sequence ID" value="XM_035488105.1"/>
</dbReference>
<dbReference type="KEGG" id="trg:TRUGW13939_04940"/>
<evidence type="ECO:0000256" key="6">
    <source>
        <dbReference type="ARBA" id="ARBA00023242"/>
    </source>
</evidence>
<organism evidence="7 8">
    <name type="scientific">Talaromyces rugulosus</name>
    <name type="common">Penicillium rugulosum</name>
    <dbReference type="NCBI Taxonomy" id="121627"/>
    <lineage>
        <taxon>Eukaryota</taxon>
        <taxon>Fungi</taxon>
        <taxon>Dikarya</taxon>
        <taxon>Ascomycota</taxon>
        <taxon>Pezizomycotina</taxon>
        <taxon>Eurotiomycetes</taxon>
        <taxon>Eurotiomycetidae</taxon>
        <taxon>Eurotiales</taxon>
        <taxon>Trichocomaceae</taxon>
        <taxon>Talaromyces</taxon>
        <taxon>Talaromyces sect. Islandici</taxon>
    </lineage>
</organism>
<dbReference type="GO" id="GO:0008270">
    <property type="term" value="F:zinc ion binding"/>
    <property type="evidence" value="ECO:0007669"/>
    <property type="project" value="UniProtKB-KW"/>
</dbReference>
<dbReference type="GO" id="GO:0000785">
    <property type="term" value="C:chromatin"/>
    <property type="evidence" value="ECO:0007669"/>
    <property type="project" value="TreeGrafter"/>
</dbReference>
<keyword evidence="6" id="KW-0539">Nucleus</keyword>
<dbReference type="GO" id="GO:0000978">
    <property type="term" value="F:RNA polymerase II cis-regulatory region sequence-specific DNA binding"/>
    <property type="evidence" value="ECO:0007669"/>
    <property type="project" value="InterPro"/>
</dbReference>
<dbReference type="GeneID" id="55992438"/>
<keyword evidence="4" id="KW-0863">Zinc-finger</keyword>
<dbReference type="InterPro" id="IPR051059">
    <property type="entry name" value="VerF-like"/>
</dbReference>
<keyword evidence="5" id="KW-0862">Zinc</keyword>
<evidence type="ECO:0000313" key="7">
    <source>
        <dbReference type="EMBL" id="QKX57820.1"/>
    </source>
</evidence>
<dbReference type="AlphaFoldDB" id="A0A7H8QUY6"/>
<evidence type="ECO:0000256" key="5">
    <source>
        <dbReference type="ARBA" id="ARBA00022833"/>
    </source>
</evidence>
<evidence type="ECO:0000256" key="1">
    <source>
        <dbReference type="ARBA" id="ARBA00004123"/>
    </source>
</evidence>
<dbReference type="GO" id="GO:0000981">
    <property type="term" value="F:DNA-binding transcription factor activity, RNA polymerase II-specific"/>
    <property type="evidence" value="ECO:0007669"/>
    <property type="project" value="InterPro"/>
</dbReference>
<proteinExistence type="predicted"/>
<accession>A0A7H8QUY6</accession>
<evidence type="ECO:0008006" key="9">
    <source>
        <dbReference type="Google" id="ProtNLM"/>
    </source>
</evidence>
<sequence>MGGHPPAQQKKATRNRDNTAKNHVCQYCEQLHDRHQTTHHQCSRSSFPSPEIIPSDVFATEPKNIVELHSSMPDTGRSENDVPNSDIISLPFSPSSNATFHPVSFWSDMSQHSSLEGISSLDPNGNLPISILHSEVTSLTDWGLNEISIEKSAQDISSLLLDNTIDSTTKPGFPQEEQQNFLERMKAGKSSPPSPFSVSPPGDSDFWSVLSDESNNFRIPCSPLLDVFSWPEAQLGYVGTEPTQISDPRIDGQLLDTIKQALSKHQSNGRVEISEAQMLEKYLTMFFATLNQHLPCIHESSTSSINPAVTIALIAGGAMYCSKSQAGIALFEVSRRMAGEYMEISQSQTIPPWVLRTLLYNCLFGFPGGSSSNMDSTLGSLRSLVRIASSIQSFTAASSQMEKSVVVAEWNMFVDNELSKRSIFGVLIVVGMWSTVYGSIDGAAIRHFSQVHLPAPEVLWKAPTACEWQKLRLNAGSQPLPRFRETVDAVFSNKAYRCGGLASLSIVMGILISADELRSSSPMLPQDLKSRITQAVENWSAMHNEGSTENSDVNFVAYPTAAYIRLSLQVDIKFAMAMFMTRDFQCMRATLRSGNLFEATKHALDGLSPWAMISKIQILMVSIPFTIVISEWVLLKSESSVISTSHMELLSKIGEALGLLIQGSAMTPIGIWKSLHHILENGPTK</sequence>
<gene>
    <name evidence="7" type="ORF">TRUGW13939_04940</name>
</gene>
<comment type="subcellular location">
    <subcellularLocation>
        <location evidence="1">Nucleus</location>
    </subcellularLocation>
</comment>
<name>A0A7H8QUY6_TALRU</name>
<protein>
    <recommendedName>
        <fullName evidence="9">Transcription factor domain-containing protein</fullName>
    </recommendedName>
</protein>
<keyword evidence="8" id="KW-1185">Reference proteome</keyword>
<dbReference type="Proteomes" id="UP000509510">
    <property type="component" value="Chromosome III"/>
</dbReference>
<dbReference type="OrthoDB" id="8117402at2759"/>
<evidence type="ECO:0000313" key="8">
    <source>
        <dbReference type="Proteomes" id="UP000509510"/>
    </source>
</evidence>
<dbReference type="EMBL" id="CP055900">
    <property type="protein sequence ID" value="QKX57820.1"/>
    <property type="molecule type" value="Genomic_DNA"/>
</dbReference>
<dbReference type="PANTHER" id="PTHR40626">
    <property type="entry name" value="MIP31509P"/>
    <property type="match status" value="1"/>
</dbReference>
<keyword evidence="2" id="KW-0479">Metal-binding</keyword>
<dbReference type="GO" id="GO:0005634">
    <property type="term" value="C:nucleus"/>
    <property type="evidence" value="ECO:0007669"/>
    <property type="project" value="UniProtKB-SubCell"/>
</dbReference>
<evidence type="ECO:0000256" key="4">
    <source>
        <dbReference type="ARBA" id="ARBA00022771"/>
    </source>
</evidence>
<reference evidence="8" key="1">
    <citation type="submission" date="2020-06" db="EMBL/GenBank/DDBJ databases">
        <title>A chromosome-scale genome assembly of Talaromyces rugulosus W13939.</title>
        <authorList>
            <person name="Wang B."/>
            <person name="Guo L."/>
            <person name="Ye K."/>
            <person name="Wang L."/>
        </authorList>
    </citation>
    <scope>NUCLEOTIDE SEQUENCE [LARGE SCALE GENOMIC DNA]</scope>
    <source>
        <strain evidence="8">W13939</strain>
    </source>
</reference>
<keyword evidence="3" id="KW-0677">Repeat</keyword>
<dbReference type="PANTHER" id="PTHR40626:SF13">
    <property type="entry name" value="RESPIRATION FACTOR 2-RELATED"/>
    <property type="match status" value="1"/>
</dbReference>
<evidence type="ECO:0000256" key="3">
    <source>
        <dbReference type="ARBA" id="ARBA00022737"/>
    </source>
</evidence>